<accession>A0A2S8Q1N0</accession>
<dbReference type="AlphaFoldDB" id="A0A2S8Q1N0"/>
<keyword evidence="2" id="KW-1185">Reference proteome</keyword>
<organism evidence="1 2">
    <name type="scientific">Photorhabdus hindustanensis</name>
    <dbReference type="NCBI Taxonomy" id="2918802"/>
    <lineage>
        <taxon>Bacteria</taxon>
        <taxon>Pseudomonadati</taxon>
        <taxon>Pseudomonadota</taxon>
        <taxon>Gammaproteobacteria</taxon>
        <taxon>Enterobacterales</taxon>
        <taxon>Morganellaceae</taxon>
        <taxon>Photorhabdus</taxon>
    </lineage>
</organism>
<comment type="caution">
    <text evidence="1">The sequence shown here is derived from an EMBL/GenBank/DDBJ whole genome shotgun (WGS) entry which is preliminary data.</text>
</comment>
<dbReference type="Proteomes" id="UP000239550">
    <property type="component" value="Unassembled WGS sequence"/>
</dbReference>
<protein>
    <submittedName>
        <fullName evidence="1">Uncharacterized protein</fullName>
    </submittedName>
</protein>
<evidence type="ECO:0000313" key="2">
    <source>
        <dbReference type="Proteomes" id="UP000239550"/>
    </source>
</evidence>
<gene>
    <name evidence="1" type="ORF">C6H66_11490</name>
</gene>
<dbReference type="RefSeq" id="WP_105395661.1">
    <property type="nucleotide sequence ID" value="NZ_CAWNTA010000082.1"/>
</dbReference>
<name>A0A2S8Q1N0_9GAMM</name>
<sequence>MASIVSEYQRFLDYLTQQDVPDDIRRLAHLILNHLQPLAEVDLPIAYEGNADAPEAGSGLGRLHQLEVGPFRGFMRQEIFDHNINRS</sequence>
<dbReference type="EMBL" id="PUWT01000028">
    <property type="protein sequence ID" value="PQQ25698.1"/>
    <property type="molecule type" value="Genomic_DNA"/>
</dbReference>
<reference evidence="1 2" key="1">
    <citation type="submission" date="2018-02" db="EMBL/GenBank/DDBJ databases">
        <title>Five New Genomes of Indian Photorhabdus Isolates TSA.</title>
        <authorList>
            <person name="Dubay B."/>
            <person name="Somvanshi V.S."/>
        </authorList>
    </citation>
    <scope>NUCLEOTIDE SEQUENCE [LARGE SCALE GENOMIC DNA]</scope>
    <source>
        <strain evidence="1 2">H1</strain>
    </source>
</reference>
<evidence type="ECO:0000313" key="1">
    <source>
        <dbReference type="EMBL" id="PQQ25698.1"/>
    </source>
</evidence>
<proteinExistence type="predicted"/>